<feature type="compositionally biased region" description="Polar residues" evidence="1">
    <location>
        <begin position="111"/>
        <end position="122"/>
    </location>
</feature>
<feature type="region of interest" description="Disordered" evidence="1">
    <location>
        <begin position="159"/>
        <end position="199"/>
    </location>
</feature>
<dbReference type="Proteomes" id="UP000624404">
    <property type="component" value="Unassembled WGS sequence"/>
</dbReference>
<feature type="region of interest" description="Disordered" evidence="1">
    <location>
        <begin position="507"/>
        <end position="538"/>
    </location>
</feature>
<dbReference type="AlphaFoldDB" id="A0A8H2VQ59"/>
<feature type="region of interest" description="Disordered" evidence="1">
    <location>
        <begin position="555"/>
        <end position="575"/>
    </location>
</feature>
<feature type="region of interest" description="Disordered" evidence="1">
    <location>
        <begin position="659"/>
        <end position="686"/>
    </location>
</feature>
<evidence type="ECO:0000256" key="1">
    <source>
        <dbReference type="SAM" id="MobiDB-lite"/>
    </source>
</evidence>
<feature type="compositionally biased region" description="Low complexity" evidence="1">
    <location>
        <begin position="236"/>
        <end position="252"/>
    </location>
</feature>
<feature type="compositionally biased region" description="Basic and acidic residues" evidence="1">
    <location>
        <begin position="406"/>
        <end position="416"/>
    </location>
</feature>
<feature type="region of interest" description="Disordered" evidence="1">
    <location>
        <begin position="231"/>
        <end position="265"/>
    </location>
</feature>
<sequence length="813" mass="90508">MSYHGSWGRSTYDRTAHRTNGQFPSATRARSKPSSIDGPSTPTRGWSNSNHKTFNRSKPIVTSALRCLVGKFEAMDALSLPIQDPTLQPAPLHSARNSPRKRSRTRDSSQKRLSTILSPTSRGLSKDESVFLDEYLRNNTWGDTPSSTKSMMLRSQNRQFQSRRLKTPQQLVKAIKTPSKSENRNISSRSTSKHRNTTKVETPAYAIPKKSPNKKIGNMIKDRIRFFDGSPDEIFPSSPLKTSPPKTGPSKLAPNHDLHHQNVESSPTSYKTVIETQNPAYKGAAAGSVNFSRTSELAREKNIFSTPAKSQYSPPASRKQRKFFGEAIQNPFLASQESSEKTRSSITISPHTLPTKPHLFCRLNSETKVDLSPRGSSLARYEVNTTPTRNFDAPKISRPRGRTIPGRKDPKTGIQKDVDSRRNQINEKIEAIYQAKAEARKAQNQEKITLQECYEVSPMPKNDGKEDDVRKPQRIKDTTSFRSKSKVADMRLRFDGGASFASTVLPGSASKDADRGTVSPIKDWGVPSVIPTPPPAPPPPVFSSRLCRKGIITPKHHLPLSVPPSKTPKSPSPRKQTLSEMLVQRVSTLPLETPERVAIPGRLQTPKGKPHMIDVGASPILSQLGKSAIKTWPRSGIKKPKQIRNGLIAEKLKMFEEISRKNDDGVSPGKGKNKDSDSSRQVANGRIARTLVDGRKECFEMSPARDGEDRNINPIFPSVIIAREKWQGKEKEKEKGEQKVEDRADAIEVIDQISPPTKTRPQSREPRIENRQHVVGRWNEVSGMNQGEGEGDILGHLPIKRGLRCRMHTGGMD</sequence>
<comment type="caution">
    <text evidence="2">The sequence shown here is derived from an EMBL/GenBank/DDBJ whole genome shotgun (WGS) entry which is preliminary data.</text>
</comment>
<accession>A0A8H2VQ59</accession>
<feature type="region of interest" description="Disordered" evidence="1">
    <location>
        <begin position="83"/>
        <end position="122"/>
    </location>
</feature>
<reference evidence="2" key="1">
    <citation type="submission" date="2020-10" db="EMBL/GenBank/DDBJ databases">
        <authorList>
            <person name="Kusch S."/>
        </authorList>
    </citation>
    <scope>NUCLEOTIDE SEQUENCE</scope>
    <source>
        <strain evidence="2">SwB9</strain>
    </source>
</reference>
<feature type="region of interest" description="Disordered" evidence="1">
    <location>
        <begin position="388"/>
        <end position="416"/>
    </location>
</feature>
<feature type="region of interest" description="Disordered" evidence="1">
    <location>
        <begin position="457"/>
        <end position="478"/>
    </location>
</feature>
<gene>
    <name evidence="2" type="ORF">SCLTRI_LOCUS2355</name>
</gene>
<feature type="compositionally biased region" description="Polar residues" evidence="1">
    <location>
        <begin position="178"/>
        <end position="190"/>
    </location>
</feature>
<evidence type="ECO:0000313" key="3">
    <source>
        <dbReference type="Proteomes" id="UP000624404"/>
    </source>
</evidence>
<name>A0A8H2VQ59_9HELO</name>
<dbReference type="EMBL" id="CAJHIA010000008">
    <property type="protein sequence ID" value="CAD6442574.1"/>
    <property type="molecule type" value="Genomic_DNA"/>
</dbReference>
<feature type="compositionally biased region" description="Basic and acidic residues" evidence="1">
    <location>
        <begin position="462"/>
        <end position="478"/>
    </location>
</feature>
<evidence type="ECO:0000313" key="2">
    <source>
        <dbReference type="EMBL" id="CAD6442574.1"/>
    </source>
</evidence>
<organism evidence="2 3">
    <name type="scientific">Sclerotinia trifoliorum</name>
    <dbReference type="NCBI Taxonomy" id="28548"/>
    <lineage>
        <taxon>Eukaryota</taxon>
        <taxon>Fungi</taxon>
        <taxon>Dikarya</taxon>
        <taxon>Ascomycota</taxon>
        <taxon>Pezizomycotina</taxon>
        <taxon>Leotiomycetes</taxon>
        <taxon>Helotiales</taxon>
        <taxon>Sclerotiniaceae</taxon>
        <taxon>Sclerotinia</taxon>
    </lineage>
</organism>
<dbReference type="OrthoDB" id="3597533at2759"/>
<keyword evidence="3" id="KW-1185">Reference proteome</keyword>
<protein>
    <submittedName>
        <fullName evidence="2">C1521ccf-5b64-49b4-8f23-e7a82f13f6cf</fullName>
    </submittedName>
</protein>
<proteinExistence type="predicted"/>
<feature type="compositionally biased region" description="Polar residues" evidence="1">
    <location>
        <begin position="32"/>
        <end position="52"/>
    </location>
</feature>
<feature type="region of interest" description="Disordered" evidence="1">
    <location>
        <begin position="1"/>
        <end position="54"/>
    </location>
</feature>